<feature type="transmembrane region" description="Helical" evidence="8">
    <location>
        <begin position="52"/>
        <end position="72"/>
    </location>
</feature>
<proteinExistence type="predicted"/>
<feature type="transmembrane region" description="Helical" evidence="8">
    <location>
        <begin position="408"/>
        <end position="432"/>
    </location>
</feature>
<feature type="transmembrane region" description="Helical" evidence="8">
    <location>
        <begin position="266"/>
        <end position="285"/>
    </location>
</feature>
<dbReference type="GO" id="GO:0010041">
    <property type="term" value="P:response to iron(III) ion"/>
    <property type="evidence" value="ECO:0007669"/>
    <property type="project" value="TreeGrafter"/>
</dbReference>
<feature type="transmembrane region" description="Helical" evidence="8">
    <location>
        <begin position="321"/>
        <end position="339"/>
    </location>
</feature>
<evidence type="ECO:0000256" key="5">
    <source>
        <dbReference type="ARBA" id="ARBA00022692"/>
    </source>
</evidence>
<sequence>MPHTPCGMGMMGYADSDHGHGILKDRRSTICLDNEKGNHTMSIGQSVSKHRFACVTAVCAIAAACGSFALGVGRSIWFDEGYTLIVESQPFARMMDLLKVDVHPPLYYLLLRMWISVFGSDVMALRAMSCVFCGLTVLMSMVLLRFMAGERHALLASPFVVFAPLMLRYGYEIRMYSLIPFLSVLGTYLLLRAMREDGMRPDRRRSGRGSTALRRIADRRWWIAYAIVVALGMYSQYMMAFVWMTHVLWLYVALRRHGHARRFPRMLIPYALAVALYIPWIPSAVGQFASSALSPLKETMNLSELTSVFSILTTGFDAKRLTSGMTVALLAMLAVLIAGSSRLRDTAGSTVRSGMEPSAAGSVAAAEDRADSGRAARHLAFFAFVPLSLLLVFAAVREPFTAPYGFFTIRYVCPFAPFSYMFLGLLCSRIVLGTRETGAGDFCGKATRFLRRWSAWLLSIAVLAGGSIGFAFQGNYIYEQQTTPQTARTAHTVACDADNAVVTSSEFDYIESLYYFRSCGNYHFLKDGEVSTRGGYAPLHGSPAQIRHIDDLDTERVTYLVRGGEKIPETRHYRIVGTTVNGSNKAITLERR</sequence>
<feature type="transmembrane region" description="Helical" evidence="8">
    <location>
        <begin position="123"/>
        <end position="144"/>
    </location>
</feature>
<dbReference type="GO" id="GO:0009103">
    <property type="term" value="P:lipopolysaccharide biosynthetic process"/>
    <property type="evidence" value="ECO:0007669"/>
    <property type="project" value="UniProtKB-ARBA"/>
</dbReference>
<evidence type="ECO:0000256" key="2">
    <source>
        <dbReference type="ARBA" id="ARBA00022475"/>
    </source>
</evidence>
<evidence type="ECO:0000256" key="8">
    <source>
        <dbReference type="SAM" id="Phobius"/>
    </source>
</evidence>
<dbReference type="EMBL" id="WDIP01000005">
    <property type="protein sequence ID" value="KAB5884643.1"/>
    <property type="molecule type" value="Genomic_DNA"/>
</dbReference>
<evidence type="ECO:0000256" key="3">
    <source>
        <dbReference type="ARBA" id="ARBA00022676"/>
    </source>
</evidence>
<evidence type="ECO:0008006" key="11">
    <source>
        <dbReference type="Google" id="ProtNLM"/>
    </source>
</evidence>
<evidence type="ECO:0000256" key="1">
    <source>
        <dbReference type="ARBA" id="ARBA00004651"/>
    </source>
</evidence>
<dbReference type="PANTHER" id="PTHR33908:SF3">
    <property type="entry name" value="UNDECAPRENYL PHOSPHATE-ALPHA-4-AMINO-4-DEOXY-L-ARABINOSE ARABINOSYL TRANSFERASE"/>
    <property type="match status" value="1"/>
</dbReference>
<comment type="caution">
    <text evidence="9">The sequence shown here is derived from an EMBL/GenBank/DDBJ whole genome shotgun (WGS) entry which is preliminary data.</text>
</comment>
<keyword evidence="5 8" id="KW-0812">Transmembrane</keyword>
<keyword evidence="3" id="KW-0328">Glycosyltransferase</keyword>
<feature type="transmembrane region" description="Helical" evidence="8">
    <location>
        <begin position="237"/>
        <end position="254"/>
    </location>
</feature>
<feature type="transmembrane region" description="Helical" evidence="8">
    <location>
        <begin position="173"/>
        <end position="191"/>
    </location>
</feature>
<comment type="subcellular location">
    <subcellularLocation>
        <location evidence="1">Cell membrane</location>
        <topology evidence="1">Multi-pass membrane protein</topology>
    </subcellularLocation>
</comment>
<dbReference type="AlphaFoldDB" id="A0A7J5N801"/>
<dbReference type="Proteomes" id="UP000470200">
    <property type="component" value="Unassembled WGS sequence"/>
</dbReference>
<protein>
    <recommendedName>
        <fullName evidence="11">Glycosyltransferase RgtA/B/C/D-like domain-containing protein</fullName>
    </recommendedName>
</protein>
<evidence type="ECO:0000256" key="4">
    <source>
        <dbReference type="ARBA" id="ARBA00022679"/>
    </source>
</evidence>
<keyword evidence="6 8" id="KW-1133">Transmembrane helix</keyword>
<accession>A0A7J5N801</accession>
<evidence type="ECO:0000256" key="6">
    <source>
        <dbReference type="ARBA" id="ARBA00022989"/>
    </source>
</evidence>
<evidence type="ECO:0000313" key="9">
    <source>
        <dbReference type="EMBL" id="KAB5884643.1"/>
    </source>
</evidence>
<keyword evidence="4" id="KW-0808">Transferase</keyword>
<reference evidence="9 10" key="1">
    <citation type="journal article" date="2019" name="Nat. Med.">
        <title>A library of human gut bacterial isolates paired with longitudinal multiomics data enables mechanistic microbiome research.</title>
        <authorList>
            <person name="Poyet M."/>
            <person name="Groussin M."/>
            <person name="Gibbons S.M."/>
            <person name="Avila-Pacheco J."/>
            <person name="Jiang X."/>
            <person name="Kearney S.M."/>
            <person name="Perrotta A.R."/>
            <person name="Berdy B."/>
            <person name="Zhao S."/>
            <person name="Lieberman T.D."/>
            <person name="Swanson P.K."/>
            <person name="Smith M."/>
            <person name="Roesemann S."/>
            <person name="Alexander J.E."/>
            <person name="Rich S.A."/>
            <person name="Livny J."/>
            <person name="Vlamakis H."/>
            <person name="Clish C."/>
            <person name="Bullock K."/>
            <person name="Deik A."/>
            <person name="Scott J."/>
            <person name="Pierce K.A."/>
            <person name="Xavier R.J."/>
            <person name="Alm E.J."/>
        </authorList>
    </citation>
    <scope>NUCLEOTIDE SEQUENCE [LARGE SCALE GENOMIC DNA]</scope>
    <source>
        <strain evidence="9 10">BIOML-A105</strain>
    </source>
</reference>
<gene>
    <name evidence="9" type="ORF">GA629_06005</name>
</gene>
<keyword evidence="2" id="KW-1003">Cell membrane</keyword>
<name>A0A7J5N801_BIFAD</name>
<keyword evidence="7 8" id="KW-0472">Membrane</keyword>
<dbReference type="PANTHER" id="PTHR33908">
    <property type="entry name" value="MANNOSYLTRANSFERASE YKCB-RELATED"/>
    <property type="match status" value="1"/>
</dbReference>
<evidence type="ECO:0000313" key="10">
    <source>
        <dbReference type="Proteomes" id="UP000470200"/>
    </source>
</evidence>
<feature type="transmembrane region" description="Helical" evidence="8">
    <location>
        <begin position="379"/>
        <end position="396"/>
    </location>
</feature>
<organism evidence="9 10">
    <name type="scientific">Bifidobacterium adolescentis</name>
    <dbReference type="NCBI Taxonomy" id="1680"/>
    <lineage>
        <taxon>Bacteria</taxon>
        <taxon>Bacillati</taxon>
        <taxon>Actinomycetota</taxon>
        <taxon>Actinomycetes</taxon>
        <taxon>Bifidobacteriales</taxon>
        <taxon>Bifidobacteriaceae</taxon>
        <taxon>Bifidobacterium</taxon>
    </lineage>
</organism>
<evidence type="ECO:0000256" key="7">
    <source>
        <dbReference type="ARBA" id="ARBA00023136"/>
    </source>
</evidence>
<feature type="transmembrane region" description="Helical" evidence="8">
    <location>
        <begin position="453"/>
        <end position="472"/>
    </location>
</feature>
<dbReference type="GO" id="GO:0005886">
    <property type="term" value="C:plasma membrane"/>
    <property type="evidence" value="ECO:0007669"/>
    <property type="project" value="UniProtKB-SubCell"/>
</dbReference>
<dbReference type="GO" id="GO:0016763">
    <property type="term" value="F:pentosyltransferase activity"/>
    <property type="evidence" value="ECO:0007669"/>
    <property type="project" value="TreeGrafter"/>
</dbReference>
<dbReference type="InterPro" id="IPR050297">
    <property type="entry name" value="LipidA_mod_glycosyltrf_83"/>
</dbReference>